<comment type="pathway">
    <text evidence="2 13">Protein modification; protein glycosylation.</text>
</comment>
<protein>
    <recommendedName>
        <fullName evidence="13">Alpha-1,3-mannosyl-glycoprotein 2-beta-N-acetylglucosaminyltransferase</fullName>
        <shortName evidence="13">GNT-I</shortName>
        <shortName evidence="13">GlcNAc-T I</shortName>
        <ecNumber evidence="13">2.4.1.101</ecNumber>
    </recommendedName>
    <alternativeName>
        <fullName evidence="13">N-glycosyl-oligosaccharide-glycoprotein N-acetylglucosaminyltransferase I</fullName>
    </alternativeName>
</protein>
<dbReference type="GO" id="GO:0047223">
    <property type="term" value="F:beta-1,3-galactosyl-O-glycosyl-glycoprotein beta-1,3-N-acetylglucosaminyltransferase activity"/>
    <property type="evidence" value="ECO:0007669"/>
    <property type="project" value="TreeGrafter"/>
</dbReference>
<evidence type="ECO:0000256" key="2">
    <source>
        <dbReference type="ARBA" id="ARBA00004922"/>
    </source>
</evidence>
<evidence type="ECO:0000313" key="14">
    <source>
        <dbReference type="EMBL" id="KAK7084464.1"/>
    </source>
</evidence>
<keyword evidence="4 13" id="KW-0328">Glycosyltransferase</keyword>
<keyword evidence="5" id="KW-0808">Transferase</keyword>
<dbReference type="GO" id="GO:0030145">
    <property type="term" value="F:manganese ion binding"/>
    <property type="evidence" value="ECO:0007669"/>
    <property type="project" value="UniProtKB-UniRule"/>
</dbReference>
<keyword evidence="8 13" id="KW-0735">Signal-anchor</keyword>
<keyword evidence="7 13" id="KW-0479">Metal-binding</keyword>
<dbReference type="Gene3D" id="3.90.550.10">
    <property type="entry name" value="Spore Coat Polysaccharide Biosynthesis Protein SpsA, Chain A"/>
    <property type="match status" value="1"/>
</dbReference>
<dbReference type="PANTHER" id="PTHR46396:SF1">
    <property type="entry name" value="PROTEIN O-LINKED-MANNOSE BETA-1,2-N-ACETYLGLUCOSAMINYLTRANSFERASE 1"/>
    <property type="match status" value="1"/>
</dbReference>
<accession>A0AAN8XRK4</accession>
<keyword evidence="12 13" id="KW-0464">Manganese</keyword>
<dbReference type="EC" id="2.4.1.101" evidence="13"/>
<dbReference type="GO" id="GO:0016266">
    <property type="term" value="P:protein O-linked glycosylation via N-acetyl-galactosamine"/>
    <property type="evidence" value="ECO:0007669"/>
    <property type="project" value="TreeGrafter"/>
</dbReference>
<dbReference type="EMBL" id="JAXCGZ010002080">
    <property type="protein sequence ID" value="KAK7084464.1"/>
    <property type="molecule type" value="Genomic_DNA"/>
</dbReference>
<dbReference type="AlphaFoldDB" id="A0AAN8XRK4"/>
<keyword evidence="10 13" id="KW-0333">Golgi apparatus</keyword>
<evidence type="ECO:0000256" key="12">
    <source>
        <dbReference type="ARBA" id="ARBA00023211"/>
    </source>
</evidence>
<comment type="function">
    <text evidence="13">Initiates complex N-linked carbohydrate formation. Essential for the conversion of high-mannose to hybrid and complex N-glycans.</text>
</comment>
<evidence type="ECO:0000256" key="10">
    <source>
        <dbReference type="ARBA" id="ARBA00023034"/>
    </source>
</evidence>
<evidence type="ECO:0000256" key="5">
    <source>
        <dbReference type="ARBA" id="ARBA00022679"/>
    </source>
</evidence>
<comment type="cofactor">
    <cofactor evidence="13">
        <name>Mn(2+)</name>
        <dbReference type="ChEBI" id="CHEBI:29035"/>
    </cofactor>
    <text evidence="13">The cofactor is mostly bound to the substrate.</text>
</comment>
<evidence type="ECO:0000256" key="1">
    <source>
        <dbReference type="ARBA" id="ARBA00004323"/>
    </source>
</evidence>
<dbReference type="Pfam" id="PF03071">
    <property type="entry name" value="GNT-I"/>
    <property type="match status" value="1"/>
</dbReference>
<evidence type="ECO:0000256" key="7">
    <source>
        <dbReference type="ARBA" id="ARBA00022723"/>
    </source>
</evidence>
<proteinExistence type="inferred from homology"/>
<name>A0AAN8XRK4_HALRR</name>
<reference evidence="14 15" key="1">
    <citation type="submission" date="2023-11" db="EMBL/GenBank/DDBJ databases">
        <title>Halocaridina rubra genome assembly.</title>
        <authorList>
            <person name="Smith C."/>
        </authorList>
    </citation>
    <scope>NUCLEOTIDE SEQUENCE [LARGE SCALE GENOMIC DNA]</scope>
    <source>
        <strain evidence="14">EP-1</strain>
        <tissue evidence="14">Whole</tissue>
    </source>
</reference>
<comment type="similarity">
    <text evidence="3 13">Belongs to the glycosyltransferase 13 family.</text>
</comment>
<dbReference type="GO" id="GO:0003827">
    <property type="term" value="F:alpha-1,3-mannosylglycoprotein 2-beta-N-acetylglucosaminyltransferase activity"/>
    <property type="evidence" value="ECO:0007669"/>
    <property type="project" value="UniProtKB-UniRule"/>
</dbReference>
<dbReference type="GO" id="GO:0000139">
    <property type="term" value="C:Golgi membrane"/>
    <property type="evidence" value="ECO:0007669"/>
    <property type="project" value="UniProtKB-SubCell"/>
</dbReference>
<evidence type="ECO:0000256" key="8">
    <source>
        <dbReference type="ARBA" id="ARBA00022968"/>
    </source>
</evidence>
<dbReference type="PANTHER" id="PTHR46396">
    <property type="entry name" value="PROTEIN O-LINKED-MANNOSE BETA-1,2-N-ACETYLGLUCOSAMINYLTRANSFERASE 1"/>
    <property type="match status" value="1"/>
</dbReference>
<dbReference type="Proteomes" id="UP001381693">
    <property type="component" value="Unassembled WGS sequence"/>
</dbReference>
<dbReference type="SUPFAM" id="SSF53448">
    <property type="entry name" value="Nucleotide-diphospho-sugar transferases"/>
    <property type="match status" value="1"/>
</dbReference>
<evidence type="ECO:0000256" key="3">
    <source>
        <dbReference type="ARBA" id="ARBA00006492"/>
    </source>
</evidence>
<gene>
    <name evidence="14" type="ORF">SK128_023059</name>
</gene>
<dbReference type="InterPro" id="IPR004139">
    <property type="entry name" value="Glyco_trans_13"/>
</dbReference>
<feature type="non-terminal residue" evidence="14">
    <location>
        <position position="342"/>
    </location>
</feature>
<comment type="catalytic activity">
    <reaction evidence="13">
        <text>N(4)-(alpha-D-Man-(1-&gt;3)-[alpha-D-Man-(1-&gt;3)-[alpha-D-Man-(1-&gt;6)]-alpha-D-Man-(1-&gt;6)]-beta-D-Man-(1-&gt;4)-beta-D-GlcNAc-(1-&gt;4)-beta-D-GlcNAc)-L-asparaginyl-[protein] (N-glucan mannose isomer 5A1,2) + UDP-N-acetyl-alpha-D-glucosamine = N(4)-{beta-D-GlcNAc-(1-&gt;2)-alpha-D-Man-(1-&gt;3)-[alpha-D-Man-(1-&gt;3)-[alpha-D-Man-(1-&gt;6)]-alpha-D-Man-(1-&gt;6)]-beta-D-Man-(1-&gt;4)-beta-D-GlcNAc-(1-&gt;4)-beta-D-GlcNAc}-L-asparaginyl-[protein] + UDP + H(+)</text>
        <dbReference type="Rhea" id="RHEA:11456"/>
        <dbReference type="Rhea" id="RHEA-COMP:14367"/>
        <dbReference type="Rhea" id="RHEA-COMP:14368"/>
        <dbReference type="ChEBI" id="CHEBI:15378"/>
        <dbReference type="ChEBI" id="CHEBI:57705"/>
        <dbReference type="ChEBI" id="CHEBI:58223"/>
        <dbReference type="ChEBI" id="CHEBI:59087"/>
        <dbReference type="ChEBI" id="CHEBI:60625"/>
        <dbReference type="EC" id="2.4.1.101"/>
    </reaction>
</comment>
<keyword evidence="11" id="KW-0472">Membrane</keyword>
<evidence type="ECO:0000256" key="11">
    <source>
        <dbReference type="ARBA" id="ARBA00023136"/>
    </source>
</evidence>
<comment type="caution">
    <text evidence="14">The sequence shown here is derived from an EMBL/GenBank/DDBJ whole genome shotgun (WGS) entry which is preliminary data.</text>
</comment>
<organism evidence="14 15">
    <name type="scientific">Halocaridina rubra</name>
    <name type="common">Hawaiian red shrimp</name>
    <dbReference type="NCBI Taxonomy" id="373956"/>
    <lineage>
        <taxon>Eukaryota</taxon>
        <taxon>Metazoa</taxon>
        <taxon>Ecdysozoa</taxon>
        <taxon>Arthropoda</taxon>
        <taxon>Crustacea</taxon>
        <taxon>Multicrustacea</taxon>
        <taxon>Malacostraca</taxon>
        <taxon>Eumalacostraca</taxon>
        <taxon>Eucarida</taxon>
        <taxon>Decapoda</taxon>
        <taxon>Pleocyemata</taxon>
        <taxon>Caridea</taxon>
        <taxon>Atyoidea</taxon>
        <taxon>Atyidae</taxon>
        <taxon>Halocaridina</taxon>
    </lineage>
</organism>
<keyword evidence="6" id="KW-0812">Transmembrane</keyword>
<sequence length="342" mass="39897">MGIPAVFHRNPAPRSTIGRISEHIKFSIWQGFNLFPEAKKLIILEDDLLLSPDFVSYFHQTAVLLDIDKTIFSINSYNFNSFLPTATDTTRLYREASLPTCGWMITRELSRELLTEWAYKASSVDWDLYVRVVIQKGRNIIAPEVPRTFHDGHGGAHATGWEQQLHYNRRPLNMDPHSRVNISYLTLNEYESYLEDELKIATVIQITEHPCKKQYIPSKKTGNFIVYYYGEAENDEHLSYFTLISCLNGYERSRMEHYHLVHQLGYYGNHVYVIACPGSVYCNVKKKDYSKIVYQATDEDVQLMLQYQIELLKPITSQHVFTRYPPQTFEEEVSLQNFLIID</sequence>
<evidence type="ECO:0000256" key="6">
    <source>
        <dbReference type="ARBA" id="ARBA00022692"/>
    </source>
</evidence>
<evidence type="ECO:0000313" key="15">
    <source>
        <dbReference type="Proteomes" id="UP001381693"/>
    </source>
</evidence>
<keyword evidence="9" id="KW-1133">Transmembrane helix</keyword>
<dbReference type="InterPro" id="IPR029044">
    <property type="entry name" value="Nucleotide-diphossugar_trans"/>
</dbReference>
<dbReference type="InterPro" id="IPR052463">
    <property type="entry name" value="O-linked_mannose_GnT"/>
</dbReference>
<evidence type="ECO:0000256" key="9">
    <source>
        <dbReference type="ARBA" id="ARBA00022989"/>
    </source>
</evidence>
<evidence type="ECO:0000256" key="13">
    <source>
        <dbReference type="RuleBase" id="RU368119"/>
    </source>
</evidence>
<comment type="subcellular location">
    <subcellularLocation>
        <location evidence="1 13">Golgi apparatus membrane</location>
        <topology evidence="1 13">Single-pass type II membrane protein</topology>
    </subcellularLocation>
</comment>
<evidence type="ECO:0000256" key="4">
    <source>
        <dbReference type="ARBA" id="ARBA00022676"/>
    </source>
</evidence>
<keyword evidence="15" id="KW-1185">Reference proteome</keyword>